<protein>
    <submittedName>
        <fullName evidence="8">Rieske (2Fe-2S) protein</fullName>
    </submittedName>
</protein>
<dbReference type="GO" id="GO:0051537">
    <property type="term" value="F:2 iron, 2 sulfur cluster binding"/>
    <property type="evidence" value="ECO:0007669"/>
    <property type="project" value="UniProtKB-KW"/>
</dbReference>
<sequence>MSEQVLVCPSDELKEGTVRVVAIGDVEIGIIRHKGACHAYRNVCPHQGGPVCDGKMMPQVEDVIDANGLFVCQNFKEDDMHIVCPWHGYEFKISTGEHAVDPNVRLKRYDITERGGNIYVTL</sequence>
<organism evidence="8 9">
    <name type="scientific">Undibacter mobilis</name>
    <dbReference type="NCBI Taxonomy" id="2292256"/>
    <lineage>
        <taxon>Bacteria</taxon>
        <taxon>Pseudomonadati</taxon>
        <taxon>Pseudomonadota</taxon>
        <taxon>Alphaproteobacteria</taxon>
        <taxon>Hyphomicrobiales</taxon>
        <taxon>Nitrobacteraceae</taxon>
        <taxon>Undibacter</taxon>
    </lineage>
</organism>
<dbReference type="SUPFAM" id="SSF50022">
    <property type="entry name" value="ISP domain"/>
    <property type="match status" value="1"/>
</dbReference>
<keyword evidence="9" id="KW-1185">Reference proteome</keyword>
<gene>
    <name evidence="8" type="ORF">DXH78_08205</name>
</gene>
<dbReference type="EMBL" id="QRGO01000001">
    <property type="protein sequence ID" value="RDV04548.1"/>
    <property type="molecule type" value="Genomic_DNA"/>
</dbReference>
<dbReference type="PANTHER" id="PTHR21496">
    <property type="entry name" value="FERREDOXIN-RELATED"/>
    <property type="match status" value="1"/>
</dbReference>
<dbReference type="PANTHER" id="PTHR21496:SF0">
    <property type="entry name" value="RIESKE DOMAIN-CONTAINING PROTEIN"/>
    <property type="match status" value="1"/>
</dbReference>
<keyword evidence="3" id="KW-0408">Iron</keyword>
<keyword evidence="4" id="KW-0411">Iron-sulfur</keyword>
<evidence type="ECO:0000256" key="6">
    <source>
        <dbReference type="ARBA" id="ARBA00038001"/>
    </source>
</evidence>
<dbReference type="PROSITE" id="PS51296">
    <property type="entry name" value="RIESKE"/>
    <property type="match status" value="1"/>
</dbReference>
<keyword evidence="1" id="KW-0001">2Fe-2S</keyword>
<reference evidence="9" key="1">
    <citation type="submission" date="2018-08" db="EMBL/GenBank/DDBJ databases">
        <authorList>
            <person name="Kim S.-J."/>
            <person name="Jung G.-Y."/>
        </authorList>
    </citation>
    <scope>NUCLEOTIDE SEQUENCE [LARGE SCALE GENOMIC DNA]</scope>
    <source>
        <strain evidence="9">GY_H</strain>
    </source>
</reference>
<evidence type="ECO:0000256" key="4">
    <source>
        <dbReference type="ARBA" id="ARBA00023014"/>
    </source>
</evidence>
<dbReference type="OrthoDB" id="9794175at2"/>
<comment type="cofactor">
    <cofactor evidence="5">
        <name>[2Fe-2S] cluster</name>
        <dbReference type="ChEBI" id="CHEBI:190135"/>
    </cofactor>
</comment>
<dbReference type="Gene3D" id="2.102.10.10">
    <property type="entry name" value="Rieske [2Fe-2S] iron-sulphur domain"/>
    <property type="match status" value="1"/>
</dbReference>
<keyword evidence="2" id="KW-0479">Metal-binding</keyword>
<dbReference type="GO" id="GO:0046872">
    <property type="term" value="F:metal ion binding"/>
    <property type="evidence" value="ECO:0007669"/>
    <property type="project" value="UniProtKB-KW"/>
</dbReference>
<feature type="domain" description="Rieske" evidence="7">
    <location>
        <begin position="5"/>
        <end position="120"/>
    </location>
</feature>
<evidence type="ECO:0000256" key="2">
    <source>
        <dbReference type="ARBA" id="ARBA00022723"/>
    </source>
</evidence>
<comment type="similarity">
    <text evidence="6">Belongs to the bacterial ring-hydroxylating dioxygenase ferredoxin component family.</text>
</comment>
<comment type="caution">
    <text evidence="8">The sequence shown here is derived from an EMBL/GenBank/DDBJ whole genome shotgun (WGS) entry which is preliminary data.</text>
</comment>
<dbReference type="Pfam" id="PF00355">
    <property type="entry name" value="Rieske"/>
    <property type="match status" value="1"/>
</dbReference>
<dbReference type="InterPro" id="IPR017941">
    <property type="entry name" value="Rieske_2Fe-2S"/>
</dbReference>
<evidence type="ECO:0000256" key="1">
    <source>
        <dbReference type="ARBA" id="ARBA00022714"/>
    </source>
</evidence>
<dbReference type="AlphaFoldDB" id="A0A371BAE1"/>
<evidence type="ECO:0000256" key="3">
    <source>
        <dbReference type="ARBA" id="ARBA00023004"/>
    </source>
</evidence>
<dbReference type="CDD" id="cd03467">
    <property type="entry name" value="Rieske"/>
    <property type="match status" value="1"/>
</dbReference>
<name>A0A371BAE1_9BRAD</name>
<accession>A0A371BAE1</accession>
<evidence type="ECO:0000313" key="9">
    <source>
        <dbReference type="Proteomes" id="UP000263993"/>
    </source>
</evidence>
<evidence type="ECO:0000313" key="8">
    <source>
        <dbReference type="EMBL" id="RDV04548.1"/>
    </source>
</evidence>
<dbReference type="RefSeq" id="WP_115516573.1">
    <property type="nucleotide sequence ID" value="NZ_QRGO01000001.1"/>
</dbReference>
<proteinExistence type="inferred from homology"/>
<dbReference type="Proteomes" id="UP000263993">
    <property type="component" value="Unassembled WGS sequence"/>
</dbReference>
<evidence type="ECO:0000256" key="5">
    <source>
        <dbReference type="ARBA" id="ARBA00034078"/>
    </source>
</evidence>
<evidence type="ECO:0000259" key="7">
    <source>
        <dbReference type="PROSITE" id="PS51296"/>
    </source>
</evidence>
<dbReference type="InterPro" id="IPR036922">
    <property type="entry name" value="Rieske_2Fe-2S_sf"/>
</dbReference>